<accession>A0A0F9Y902</accession>
<protein>
    <submittedName>
        <fullName evidence="2">Uncharacterized protein</fullName>
    </submittedName>
</protein>
<keyword evidence="1" id="KW-0472">Membrane</keyword>
<evidence type="ECO:0000313" key="2">
    <source>
        <dbReference type="EMBL" id="KKO08427.1"/>
    </source>
</evidence>
<comment type="caution">
    <text evidence="2">The sequence shown here is derived from an EMBL/GenBank/DDBJ whole genome shotgun (WGS) entry which is preliminary data.</text>
</comment>
<dbReference type="InterPro" id="IPR045919">
    <property type="entry name" value="DUF6338"/>
</dbReference>
<dbReference type="AlphaFoldDB" id="A0A0F9Y902"/>
<evidence type="ECO:0000256" key="1">
    <source>
        <dbReference type="SAM" id="Phobius"/>
    </source>
</evidence>
<keyword evidence="1" id="KW-0812">Transmembrane</keyword>
<gene>
    <name evidence="2" type="ORF">LCGC14_0043650</name>
</gene>
<keyword evidence="1" id="KW-1133">Transmembrane helix</keyword>
<sequence length="200" mass="22689">MNGLTSLDAAYLAMSFFVPGYVYFVVRGHLIPGQRSRGLETPIRLLSVSTVNFSIWAWAVYLVLESASLPTWARPAIWTFSILISPVIMGILSGLVFKYRLIDKLYMKIGFNPSHVTPTSWDFAFSQEEERFIIVTLTDGKRFAGLWGGRSFASDLPSERDIFIEKVYKIKDGDTPWEPTNRTVLLRADVIRSVEFIPLT</sequence>
<proteinExistence type="predicted"/>
<dbReference type="Pfam" id="PF19865">
    <property type="entry name" value="DUF6338"/>
    <property type="match status" value="1"/>
</dbReference>
<feature type="transmembrane region" description="Helical" evidence="1">
    <location>
        <begin position="12"/>
        <end position="31"/>
    </location>
</feature>
<reference evidence="2" key="1">
    <citation type="journal article" date="2015" name="Nature">
        <title>Complex archaea that bridge the gap between prokaryotes and eukaryotes.</title>
        <authorList>
            <person name="Spang A."/>
            <person name="Saw J.H."/>
            <person name="Jorgensen S.L."/>
            <person name="Zaremba-Niedzwiedzka K."/>
            <person name="Martijn J."/>
            <person name="Lind A.E."/>
            <person name="van Eijk R."/>
            <person name="Schleper C."/>
            <person name="Guy L."/>
            <person name="Ettema T.J."/>
        </authorList>
    </citation>
    <scope>NUCLEOTIDE SEQUENCE</scope>
</reference>
<name>A0A0F9Y902_9ZZZZ</name>
<dbReference type="EMBL" id="LAZR01000009">
    <property type="protein sequence ID" value="KKO08427.1"/>
    <property type="molecule type" value="Genomic_DNA"/>
</dbReference>
<organism evidence="2">
    <name type="scientific">marine sediment metagenome</name>
    <dbReference type="NCBI Taxonomy" id="412755"/>
    <lineage>
        <taxon>unclassified sequences</taxon>
        <taxon>metagenomes</taxon>
        <taxon>ecological metagenomes</taxon>
    </lineage>
</organism>
<feature type="transmembrane region" description="Helical" evidence="1">
    <location>
        <begin position="43"/>
        <end position="64"/>
    </location>
</feature>
<feature type="transmembrane region" description="Helical" evidence="1">
    <location>
        <begin position="76"/>
        <end position="97"/>
    </location>
</feature>